<dbReference type="SUPFAM" id="SSF52540">
    <property type="entry name" value="P-loop containing nucleoside triphosphate hydrolases"/>
    <property type="match status" value="1"/>
</dbReference>
<dbReference type="EMBL" id="BAABEP010000011">
    <property type="protein sequence ID" value="GAA3723861.1"/>
    <property type="molecule type" value="Genomic_DNA"/>
</dbReference>
<protein>
    <submittedName>
        <fullName evidence="1">Branched chain amino acid aminotransferase</fullName>
    </submittedName>
</protein>
<evidence type="ECO:0000313" key="1">
    <source>
        <dbReference type="EMBL" id="GAA3723861.1"/>
    </source>
</evidence>
<dbReference type="InterPro" id="IPR053226">
    <property type="entry name" value="Pyrrolopyrazine_biosynth_F"/>
</dbReference>
<dbReference type="PANTHER" id="PTHR48419:SF1">
    <property type="entry name" value="SULFOTRANSFERASE DOMAIN-CONTAINING PROTEIN"/>
    <property type="match status" value="1"/>
</dbReference>
<keyword evidence="1" id="KW-0808">Transferase</keyword>
<comment type="caution">
    <text evidence="1">The sequence shown here is derived from an EMBL/GenBank/DDBJ whole genome shotgun (WGS) entry which is preliminary data.</text>
</comment>
<dbReference type="InterPro" id="IPR027417">
    <property type="entry name" value="P-loop_NTPase"/>
</dbReference>
<name>A0ABP7EU72_9ACTN</name>
<keyword evidence="1" id="KW-0032">Aminotransferase</keyword>
<dbReference type="PANTHER" id="PTHR48419">
    <property type="entry name" value="SULFOTRANSFERASE DOMAIN-CONTAINING PROTEIN"/>
    <property type="match status" value="1"/>
</dbReference>
<proteinExistence type="predicted"/>
<organism evidence="1 2">
    <name type="scientific">Streptomyces tremellae</name>
    <dbReference type="NCBI Taxonomy" id="1124239"/>
    <lineage>
        <taxon>Bacteria</taxon>
        <taxon>Bacillati</taxon>
        <taxon>Actinomycetota</taxon>
        <taxon>Actinomycetes</taxon>
        <taxon>Kitasatosporales</taxon>
        <taxon>Streptomycetaceae</taxon>
        <taxon>Streptomyces</taxon>
    </lineage>
</organism>
<accession>A0ABP7EU72</accession>
<dbReference type="RefSeq" id="WP_345644752.1">
    <property type="nucleotide sequence ID" value="NZ_BAABEP010000011.1"/>
</dbReference>
<sequence>MPLSESGPRLLVLWSPPRCRSTAFARMMHERGDFTVLHEPFSHLKDFGTTEVAGVSHTDERTLMDELLSLAERTPVFVKDTTDFPYPGVLAAEDFLREATHTFIVRHPREAIASHHRLNPRLTRDEIGFDRVREIHEAVRGAGGGEPVVIDSDDFVDRPEATVHAYCRAVGLEFRPQALSWSPSVLPGWEKTMRWHTEVAASTGVTRRPSAGAAEVENHPVLGPYYRYHLPHYQWLRERRLRIARGPEHPLAGGR</sequence>
<gene>
    <name evidence="1" type="ORF">GCM10023082_22460</name>
</gene>
<dbReference type="Pfam" id="PF19798">
    <property type="entry name" value="Sulfotransfer_5"/>
    <property type="match status" value="1"/>
</dbReference>
<keyword evidence="2" id="KW-1185">Reference proteome</keyword>
<dbReference type="GO" id="GO:0008483">
    <property type="term" value="F:transaminase activity"/>
    <property type="evidence" value="ECO:0007669"/>
    <property type="project" value="UniProtKB-KW"/>
</dbReference>
<reference evidence="2" key="1">
    <citation type="journal article" date="2019" name="Int. J. Syst. Evol. Microbiol.">
        <title>The Global Catalogue of Microorganisms (GCM) 10K type strain sequencing project: providing services to taxonomists for standard genome sequencing and annotation.</title>
        <authorList>
            <consortium name="The Broad Institute Genomics Platform"/>
            <consortium name="The Broad Institute Genome Sequencing Center for Infectious Disease"/>
            <person name="Wu L."/>
            <person name="Ma J."/>
        </authorList>
    </citation>
    <scope>NUCLEOTIDE SEQUENCE [LARGE SCALE GENOMIC DNA]</scope>
    <source>
        <strain evidence="2">JCM 30846</strain>
    </source>
</reference>
<evidence type="ECO:0000313" key="2">
    <source>
        <dbReference type="Proteomes" id="UP001499884"/>
    </source>
</evidence>
<dbReference type="Gene3D" id="3.40.50.300">
    <property type="entry name" value="P-loop containing nucleotide triphosphate hydrolases"/>
    <property type="match status" value="1"/>
</dbReference>
<dbReference type="Proteomes" id="UP001499884">
    <property type="component" value="Unassembled WGS sequence"/>
</dbReference>